<feature type="region of interest" description="Disordered" evidence="6">
    <location>
        <begin position="1295"/>
        <end position="1314"/>
    </location>
</feature>
<feature type="region of interest" description="Disordered" evidence="6">
    <location>
        <begin position="201"/>
        <end position="234"/>
    </location>
</feature>
<feature type="compositionally biased region" description="Polar residues" evidence="6">
    <location>
        <begin position="1846"/>
        <end position="1857"/>
    </location>
</feature>
<feature type="region of interest" description="Disordered" evidence="6">
    <location>
        <begin position="1555"/>
        <end position="1606"/>
    </location>
</feature>
<feature type="compositionally biased region" description="Polar residues" evidence="6">
    <location>
        <begin position="1563"/>
        <end position="1576"/>
    </location>
</feature>
<feature type="compositionally biased region" description="Acidic residues" evidence="6">
    <location>
        <begin position="1295"/>
        <end position="1307"/>
    </location>
</feature>
<dbReference type="Pfam" id="PF22544">
    <property type="entry name" value="HYDIN_VesB_CFA65-like_Ig"/>
    <property type="match status" value="1"/>
</dbReference>
<dbReference type="Gene3D" id="2.60.40.10">
    <property type="entry name" value="Immunoglobulins"/>
    <property type="match status" value="4"/>
</dbReference>
<feature type="compositionally biased region" description="Basic and acidic residues" evidence="6">
    <location>
        <begin position="201"/>
        <end position="212"/>
    </location>
</feature>
<keyword evidence="3" id="KW-0963">Cytoplasm</keyword>
<dbReference type="InterPro" id="IPR053879">
    <property type="entry name" value="HYDIN_VesB_CFA65-like_Ig"/>
</dbReference>
<dbReference type="GO" id="GO:0008285">
    <property type="term" value="P:negative regulation of cell population proliferation"/>
    <property type="evidence" value="ECO:0007669"/>
    <property type="project" value="InterPro"/>
</dbReference>
<protein>
    <recommendedName>
        <fullName evidence="7">HYDIN/VesB/CFA65-like Ig-like domain-containing protein</fullName>
    </recommendedName>
</protein>
<dbReference type="PANTHER" id="PTHR46348:SF1">
    <property type="entry name" value="DELETED IN LUNG AND ESOPHAGEAL CANCER PROTEIN 1"/>
    <property type="match status" value="1"/>
</dbReference>
<feature type="compositionally biased region" description="Basic and acidic residues" evidence="6">
    <location>
        <begin position="223"/>
        <end position="234"/>
    </location>
</feature>
<evidence type="ECO:0000256" key="3">
    <source>
        <dbReference type="ARBA" id="ARBA00022490"/>
    </source>
</evidence>
<dbReference type="GO" id="GO:0015631">
    <property type="term" value="F:tubulin binding"/>
    <property type="evidence" value="ECO:0007669"/>
    <property type="project" value="TreeGrafter"/>
</dbReference>
<organism evidence="8">
    <name type="scientific">Menopon gallinae</name>
    <name type="common">poultry shaft louse</name>
    <dbReference type="NCBI Taxonomy" id="328185"/>
    <lineage>
        <taxon>Eukaryota</taxon>
        <taxon>Metazoa</taxon>
        <taxon>Ecdysozoa</taxon>
        <taxon>Arthropoda</taxon>
        <taxon>Hexapoda</taxon>
        <taxon>Insecta</taxon>
        <taxon>Pterygota</taxon>
        <taxon>Neoptera</taxon>
        <taxon>Paraneoptera</taxon>
        <taxon>Psocodea</taxon>
        <taxon>Troctomorpha</taxon>
        <taxon>Phthiraptera</taxon>
        <taxon>Amblycera</taxon>
        <taxon>Menoponidae</taxon>
        <taxon>Menopon</taxon>
    </lineage>
</organism>
<evidence type="ECO:0000256" key="4">
    <source>
        <dbReference type="ARBA" id="ARBA00023069"/>
    </source>
</evidence>
<comment type="subcellular location">
    <subcellularLocation>
        <location evidence="1">Cell projection</location>
        <location evidence="1">Cilium</location>
    </subcellularLocation>
    <subcellularLocation>
        <location evidence="2">Cytoplasm</location>
    </subcellularLocation>
</comment>
<accession>A0AAW2HFG3</accession>
<feature type="region of interest" description="Disordered" evidence="6">
    <location>
        <begin position="1840"/>
        <end position="1877"/>
    </location>
</feature>
<sequence length="2096" mass="239542">MESLPLIAKSNIIPNLDVTHLIREIFQTEFETHVPSKKLSQNLRKSLEYEKLKEEGEEGKTFRSVNYLESLPSDKGKLLEYAENVLKAYSKHEEGLTKISKVELDIMETQAVYLNQEKMLRENAFLRDLLRLKRRPLMKSYNPDYVRQYRLLQGESGLPPLHEVEADFRLKDFKKWKKKLSNPEHDILSLTYINKPFEGQEAKTETKKSDAAKKKKLRPRRSIQTEEKRPPETFRAEPTGVCFTDYIPGEIYESRIRVKNVYTKPMKFLLKSPSAKSPFKVKVCGKRSSRVLPGLGFKLLVTFEPRSLDEEIDTAVLMIEDGSALPIPLASILEPPLLKTDIYLDERTRNKSERIQSSYIDCGACFPGDSKVTKLRFHSFGGAGEFFIMSQDNWINWHVDCLTSDNFTEIPPFRLYPTYFRLSKHQFVDFFVEFKPPSSGMHAENIVIACDNGELRNLDIIGDGMAWNRSFITFRECLEKDYCPTLNDDSHAQYYLDLGSIISTGKLEKCFTVSNVSGMPFDFRWEMRNMVLSFGSQQEPNKILRSELKIEPSCGVFQPFTTRTFEVSVNFTRKEIGQYRTVLSLYVTGLPYQSIEQASTIIRPSVIRGLFKSGSVFGEDDNYLVSPEHSRQDTYESIQEAMRSSSEAKAQLFADTMCVKHPEICAMPLPLKRSKTHSNVSDYCKCSPNKVTEPTENTKANECEEQRKRNITELGSDQLWDFVDVLVDEMEIWVEVQPTVVTLEPCILNVGDDILVNKPPVSYEVFVHNHNDAPITCKWIKVCGKEKSTSESSKTEINTIFTIDGTQKHCSTDEDMESYIRNFYAADEGEWEQSLPPSSTLSESISEYQIVCFAGHNTAAEQSPPSSANKFCEVSVEPEGLFTVQPKSRSQCYVSVSASEPGIISRILHLWVEVGDEKLQLYIIGKVPDQDITIFPRILDFGSRRRGTRYEKHFKIRNEGTEAIGWKVEQYRCDFEKEELIGPLDEDQQNNMKHQKGVLEAGECAVETYKLDARKPGLQTYLLKFEPTKSAYAKPRSKYMFVVGDVQTPKLTIQAPRFENAILAPSRTMYVGQMINQTIILKNMKSVATTFIWGNPFGCHCRKLRINMCPKFCVVGGMRKLAVEVNIMPLEEGIVEHCYIPCFFSRNVDPALLSIIGVVKDLQVIIEMTEENTAICGTEEPKGVFKITWPIKNFDPQIGLSNIMESRILDFECHCDEVDAEYQKKMSPALPPEIEEVQISVADEEEDMEGLFLPCEDEVQEENPTTCERKFYTPSRMMTLRKAVLRKKYGYIDEEAGEGEEEGEADEPGSSNDICRHQDIPLDIDMESKTTVAEYPRRECINLFYYAASEIQFLNVPYKTVAVKTFLIKNESPICTMFSVNVRYFGKCPYTSKTDSIVKIKNRVFGLEKEKFEDDLLHGQPLLITVSPSEGILRGWSSVTVSVFVYGTTWGEYRDFVICEVSGTPPFFMKVFVQLSGHPVLFPMFRTSILDVPVLRFNTIKYKTGVVERCIRVRNTSAIPITVTWLVFLTCPLEKGQKEEPFNLCLDFYTERESEDQEKATRSSRNYLSKNTSGSVPTMAMTGADDHSPSRLTGMDQVDDESGKKSHRLRYPDEAFSPMTELDSTKPEVQLLENFGKVDPHVFQLCPRELELEAYSEEKLTITFDPRQYEQTVRIQEFEAIATGCVRLRQEHAEYPEIYHRPCGKDYISKLLIMSAAVERPTLHFEFTHGDLRYVVNANDILKTENRTLKITKKYLVKNKCETDISVRLKLKPGVVFAVKKIETYRNIYKTIDRVLTFEPGTTMEIHLEATLSLDLAMELHLNPHGGTFASKSSEPVSEMDASLAVSGSDTVLSNTEKAPRSRSGDQFSDSGTEDDELQDYSLKMADSLNLREPYWKMDEPVTPPDNNMTVLYGELETPTEYGQELGKRRMPDIIREDLVFQQELTQQTISPAVLIYFPRLQVTPDVIDFGKVYLGETAQRSTFVTNLTQFAMEMRVLSTDEEEQINVYPNTAYLPAGDAKTEVTVEFTPTAPGEYKKLFRFYGNREMTFDSFGLTVLGAVSNPFRTRSPCNGRREEKRCSGFQHTFHHRRQMGLK</sequence>
<name>A0AAW2HFG3_9NEOP</name>
<evidence type="ECO:0000259" key="7">
    <source>
        <dbReference type="Pfam" id="PF22544"/>
    </source>
</evidence>
<dbReference type="GO" id="GO:0005737">
    <property type="term" value="C:cytoplasm"/>
    <property type="evidence" value="ECO:0007669"/>
    <property type="project" value="UniProtKB-SubCell"/>
</dbReference>
<evidence type="ECO:0000256" key="5">
    <source>
        <dbReference type="ARBA" id="ARBA00023273"/>
    </source>
</evidence>
<gene>
    <name evidence="8" type="ORF">PYX00_010433</name>
</gene>
<dbReference type="PANTHER" id="PTHR46348">
    <property type="entry name" value="DELETED IN LUNG AND ESOPHAGEAL CANCER PROTEIN 1"/>
    <property type="match status" value="1"/>
</dbReference>
<keyword evidence="4" id="KW-0969">Cilium</keyword>
<dbReference type="InterPro" id="IPR033304">
    <property type="entry name" value="DLEC1"/>
</dbReference>
<feature type="domain" description="HYDIN/VesB/CFA65-like Ig-like" evidence="7">
    <location>
        <begin position="1959"/>
        <end position="2046"/>
    </location>
</feature>
<dbReference type="GO" id="GO:0005929">
    <property type="term" value="C:cilium"/>
    <property type="evidence" value="ECO:0007669"/>
    <property type="project" value="UniProtKB-SubCell"/>
</dbReference>
<evidence type="ECO:0000256" key="6">
    <source>
        <dbReference type="SAM" id="MobiDB-lite"/>
    </source>
</evidence>
<dbReference type="InterPro" id="IPR013783">
    <property type="entry name" value="Ig-like_fold"/>
</dbReference>
<comment type="caution">
    <text evidence="8">The sequence shown here is derived from an EMBL/GenBank/DDBJ whole genome shotgun (WGS) entry which is preliminary data.</text>
</comment>
<evidence type="ECO:0000313" key="8">
    <source>
        <dbReference type="EMBL" id="KAL0268519.1"/>
    </source>
</evidence>
<proteinExistence type="predicted"/>
<reference evidence="8" key="1">
    <citation type="journal article" date="2024" name="Gigascience">
        <title>Chromosome-level genome of the poultry shaft louse Menopon gallinae provides insight into the host-switching and adaptive evolution of parasitic lice.</title>
        <authorList>
            <person name="Xu Y."/>
            <person name="Ma L."/>
            <person name="Liu S."/>
            <person name="Liang Y."/>
            <person name="Liu Q."/>
            <person name="He Z."/>
            <person name="Tian L."/>
            <person name="Duan Y."/>
            <person name="Cai W."/>
            <person name="Li H."/>
            <person name="Song F."/>
        </authorList>
    </citation>
    <scope>NUCLEOTIDE SEQUENCE</scope>
    <source>
        <strain evidence="8">Cailab_2023a</strain>
    </source>
</reference>
<evidence type="ECO:0000256" key="1">
    <source>
        <dbReference type="ARBA" id="ARBA00004138"/>
    </source>
</evidence>
<dbReference type="EMBL" id="JARGDH010000005">
    <property type="protein sequence ID" value="KAL0268519.1"/>
    <property type="molecule type" value="Genomic_DNA"/>
</dbReference>
<evidence type="ECO:0000256" key="2">
    <source>
        <dbReference type="ARBA" id="ARBA00004496"/>
    </source>
</evidence>
<keyword evidence="5" id="KW-0966">Cell projection</keyword>